<organism evidence="1 2">
    <name type="scientific">Photobacterium aphoticum</name>
    <dbReference type="NCBI Taxonomy" id="754436"/>
    <lineage>
        <taxon>Bacteria</taxon>
        <taxon>Pseudomonadati</taxon>
        <taxon>Pseudomonadota</taxon>
        <taxon>Gammaproteobacteria</taxon>
        <taxon>Vibrionales</taxon>
        <taxon>Vibrionaceae</taxon>
        <taxon>Photobacterium</taxon>
    </lineage>
</organism>
<sequence>MPDVTLQNLDGYIDSIRSKGFFASEIVKGLGFGNNEHLF</sequence>
<evidence type="ECO:0000313" key="1">
    <source>
        <dbReference type="EMBL" id="GAL03583.1"/>
    </source>
</evidence>
<dbReference type="EMBL" id="BBMN01000002">
    <property type="protein sequence ID" value="GAL03583.1"/>
    <property type="molecule type" value="Genomic_DNA"/>
</dbReference>
<dbReference type="Proteomes" id="UP000029227">
    <property type="component" value="Unassembled WGS sequence"/>
</dbReference>
<dbReference type="AlphaFoldDB" id="A0A090QMX6"/>
<proteinExistence type="predicted"/>
<comment type="caution">
    <text evidence="1">The sequence shown here is derived from an EMBL/GenBank/DDBJ whole genome shotgun (WGS) entry which is preliminary data.</text>
</comment>
<reference evidence="1 2" key="1">
    <citation type="journal article" date="2014" name="Genome Announc.">
        <title>Draft Genome Sequences of Two Vibrionaceae Species, Vibrio ponticus C121 and Photobacterium aphoticum C119, Isolated as Coral Reef Microbiota.</title>
        <authorList>
            <person name="Al-saari N."/>
            <person name="Meirelles P.M."/>
            <person name="Mino S."/>
            <person name="Suda W."/>
            <person name="Oshima K."/>
            <person name="Hattori M."/>
            <person name="Ohkuma M."/>
            <person name="Thompson F.L."/>
            <person name="Gomez-Gil B."/>
            <person name="Sawabe T."/>
            <person name="Sawabe T."/>
        </authorList>
    </citation>
    <scope>NUCLEOTIDE SEQUENCE [LARGE SCALE GENOMIC DNA]</scope>
    <source>
        <strain evidence="1 2">JCM 19237</strain>
    </source>
</reference>
<gene>
    <name evidence="1" type="ORF">JCM19237_6477</name>
</gene>
<evidence type="ECO:0000313" key="2">
    <source>
        <dbReference type="Proteomes" id="UP000029227"/>
    </source>
</evidence>
<protein>
    <submittedName>
        <fullName evidence="1">Uncharacterized protein</fullName>
    </submittedName>
</protein>
<dbReference type="STRING" id="754436.JCM19237_6477"/>
<accession>A0A090QMX6</accession>
<name>A0A090QMX6_9GAMM</name>